<evidence type="ECO:0000313" key="1">
    <source>
        <dbReference type="EMBL" id="PAU92608.1"/>
    </source>
</evidence>
<sequence length="60" mass="6428">MRSVVSLPAGLRGLSIKAVSAVKISIFQPLLGCLFHYSICLKAIFLSENPISHFVLAGRG</sequence>
<name>A0A2A2G5M8_9BACT</name>
<gene>
    <name evidence="1" type="ORF">CK503_15870</name>
</gene>
<organism evidence="1 2">
    <name type="scientific">Fodinibius salipaludis</name>
    <dbReference type="NCBI Taxonomy" id="2032627"/>
    <lineage>
        <taxon>Bacteria</taxon>
        <taxon>Pseudomonadati</taxon>
        <taxon>Balneolota</taxon>
        <taxon>Balneolia</taxon>
        <taxon>Balneolales</taxon>
        <taxon>Balneolaceae</taxon>
        <taxon>Fodinibius</taxon>
    </lineage>
</organism>
<proteinExistence type="predicted"/>
<protein>
    <submittedName>
        <fullName evidence="1">Uncharacterized protein</fullName>
    </submittedName>
</protein>
<dbReference type="EMBL" id="NSKE01000025">
    <property type="protein sequence ID" value="PAU92608.1"/>
    <property type="molecule type" value="Genomic_DNA"/>
</dbReference>
<keyword evidence="2" id="KW-1185">Reference proteome</keyword>
<comment type="caution">
    <text evidence="1">The sequence shown here is derived from an EMBL/GenBank/DDBJ whole genome shotgun (WGS) entry which is preliminary data.</text>
</comment>
<dbReference type="AlphaFoldDB" id="A0A2A2G5M8"/>
<reference evidence="1 2" key="1">
    <citation type="submission" date="2017-08" db="EMBL/GenBank/DDBJ databases">
        <title>Aliifodinibius alkalisoli sp. nov., isolated from saline alkaline soil.</title>
        <authorList>
            <person name="Liu D."/>
            <person name="Zhang G."/>
        </authorList>
    </citation>
    <scope>NUCLEOTIDE SEQUENCE [LARGE SCALE GENOMIC DNA]</scope>
    <source>
        <strain evidence="1 2">WN023</strain>
    </source>
</reference>
<evidence type="ECO:0000313" key="2">
    <source>
        <dbReference type="Proteomes" id="UP000218831"/>
    </source>
</evidence>
<dbReference type="Proteomes" id="UP000218831">
    <property type="component" value="Unassembled WGS sequence"/>
</dbReference>
<accession>A0A2A2G5M8</accession>